<dbReference type="SUPFAM" id="SSF51905">
    <property type="entry name" value="FAD/NAD(P)-binding domain"/>
    <property type="match status" value="1"/>
</dbReference>
<dbReference type="AlphaFoldDB" id="A0A0A0JRI4"/>
<keyword evidence="5" id="KW-1185">Reference proteome</keyword>
<reference evidence="4 5" key="1">
    <citation type="submission" date="2013-08" db="EMBL/GenBank/DDBJ databases">
        <title>The genome sequence of Knoellia subterranea.</title>
        <authorList>
            <person name="Zhu W."/>
            <person name="Wang G."/>
        </authorList>
    </citation>
    <scope>NUCLEOTIDE SEQUENCE [LARGE SCALE GENOMIC DNA]</scope>
    <source>
        <strain evidence="4 5">KCTC 19937</strain>
    </source>
</reference>
<dbReference type="Proteomes" id="UP000030011">
    <property type="component" value="Unassembled WGS sequence"/>
</dbReference>
<evidence type="ECO:0000313" key="5">
    <source>
        <dbReference type="Proteomes" id="UP000030011"/>
    </source>
</evidence>
<dbReference type="PRINTS" id="PR00420">
    <property type="entry name" value="RNGMNOXGNASE"/>
</dbReference>
<feature type="domain" description="FAD-binding" evidence="3">
    <location>
        <begin position="2"/>
        <end position="348"/>
    </location>
</feature>
<dbReference type="STRING" id="1385521.N803_10665"/>
<organism evidence="4 5">
    <name type="scientific">Knoellia subterranea KCTC 19937</name>
    <dbReference type="NCBI Taxonomy" id="1385521"/>
    <lineage>
        <taxon>Bacteria</taxon>
        <taxon>Bacillati</taxon>
        <taxon>Actinomycetota</taxon>
        <taxon>Actinomycetes</taxon>
        <taxon>Micrococcales</taxon>
        <taxon>Intrasporangiaceae</taxon>
        <taxon>Knoellia</taxon>
    </lineage>
</organism>
<dbReference type="Gene3D" id="3.50.50.60">
    <property type="entry name" value="FAD/NAD(P)-binding domain"/>
    <property type="match status" value="1"/>
</dbReference>
<dbReference type="InterPro" id="IPR002938">
    <property type="entry name" value="FAD-bd"/>
</dbReference>
<dbReference type="Pfam" id="PF01494">
    <property type="entry name" value="FAD_binding_3"/>
    <property type="match status" value="1"/>
</dbReference>
<keyword evidence="1" id="KW-0560">Oxidoreductase</keyword>
<comment type="caution">
    <text evidence="4">The sequence shown here is derived from an EMBL/GenBank/DDBJ whole genome shotgun (WGS) entry which is preliminary data.</text>
</comment>
<dbReference type="EMBL" id="AVPK01000003">
    <property type="protein sequence ID" value="KGN38211.1"/>
    <property type="molecule type" value="Genomic_DNA"/>
</dbReference>
<protein>
    <submittedName>
        <fullName evidence="4">FAD-dependent pyridine nucleotide-disulfide oxidoreductase</fullName>
    </submittedName>
</protein>
<dbReference type="InterPro" id="IPR036188">
    <property type="entry name" value="FAD/NAD-bd_sf"/>
</dbReference>
<evidence type="ECO:0000256" key="1">
    <source>
        <dbReference type="ARBA" id="ARBA00023002"/>
    </source>
</evidence>
<evidence type="ECO:0000259" key="3">
    <source>
        <dbReference type="Pfam" id="PF01494"/>
    </source>
</evidence>
<keyword evidence="2" id="KW-0503">Monooxygenase</keyword>
<dbReference type="PANTHER" id="PTHR13789">
    <property type="entry name" value="MONOOXYGENASE"/>
    <property type="match status" value="1"/>
</dbReference>
<sequence length="397" mass="42401">MKALVIGAGVAGPLTAMALQRAGVDATVIERHDHPDPEAGSWFCISPNGLDALDAVGTLDLARDLGSPTRRNVLVGATGRELGTLPLGAPLANDTPALTMKRSRLTATLAHEAEERGIRTLWGAGLADAHREGDHVVAALTDGTTHTADVLIGADGVNSPTRRLIDPSAPEARYVGLTNFGGVTPGGAALLSGPDAEPEQWRMVFGRRAFFGHHVVPNGDVVWFVNWPRPLISPGERAATTHEQWREQLVDLMDGDTGPAAALIEAGTLDLVADNTHDLGHVPVWHRDRMVVIGDAAHAPAPSSGQGASMAAEDAVVLAQCLRDLPSIDEALAAYEPRRRARVERIVKAGARSSSTKSPGPLQQQLLRAVFRFAVTEKNTAWMYDHRITWEDRVSVR</sequence>
<name>A0A0A0JRI4_9MICO</name>
<evidence type="ECO:0000313" key="4">
    <source>
        <dbReference type="EMBL" id="KGN38211.1"/>
    </source>
</evidence>
<dbReference type="GO" id="GO:0071949">
    <property type="term" value="F:FAD binding"/>
    <property type="evidence" value="ECO:0007669"/>
    <property type="project" value="InterPro"/>
</dbReference>
<evidence type="ECO:0000256" key="2">
    <source>
        <dbReference type="ARBA" id="ARBA00023033"/>
    </source>
</evidence>
<dbReference type="PANTHER" id="PTHR13789:SF309">
    <property type="entry name" value="PUTATIVE (AFU_ORTHOLOGUE AFUA_6G14510)-RELATED"/>
    <property type="match status" value="1"/>
</dbReference>
<dbReference type="OrthoDB" id="9782160at2"/>
<proteinExistence type="predicted"/>
<dbReference type="eggNOG" id="COG0654">
    <property type="taxonomic scope" value="Bacteria"/>
</dbReference>
<dbReference type="RefSeq" id="WP_035903779.1">
    <property type="nucleotide sequence ID" value="NZ_AVPK01000003.1"/>
</dbReference>
<dbReference type="InterPro" id="IPR050493">
    <property type="entry name" value="FAD-dep_Monooxygenase_BioMet"/>
</dbReference>
<accession>A0A0A0JRI4</accession>
<dbReference type="GO" id="GO:0004497">
    <property type="term" value="F:monooxygenase activity"/>
    <property type="evidence" value="ECO:0007669"/>
    <property type="project" value="UniProtKB-KW"/>
</dbReference>
<gene>
    <name evidence="4" type="ORF">N803_10665</name>
</gene>